<evidence type="ECO:0000313" key="2">
    <source>
        <dbReference type="Proteomes" id="UP001595961"/>
    </source>
</evidence>
<dbReference type="RefSeq" id="WP_266149417.1">
    <property type="nucleotide sequence ID" value="NZ_CP064028.1"/>
</dbReference>
<reference evidence="2" key="1">
    <citation type="journal article" date="2019" name="Int. J. Syst. Evol. Microbiol.">
        <title>The Global Catalogue of Microorganisms (GCM) 10K type strain sequencing project: providing services to taxonomists for standard genome sequencing and annotation.</title>
        <authorList>
            <consortium name="The Broad Institute Genomics Platform"/>
            <consortium name="The Broad Institute Genome Sequencing Center for Infectious Disease"/>
            <person name="Wu L."/>
            <person name="Ma J."/>
        </authorList>
    </citation>
    <scope>NUCLEOTIDE SEQUENCE [LARGE SCALE GENOMIC DNA]</scope>
    <source>
        <strain evidence="2">CCM 4481</strain>
    </source>
</reference>
<organism evidence="1 2">
    <name type="scientific">Dyella halodurans</name>
    <dbReference type="NCBI Taxonomy" id="1920171"/>
    <lineage>
        <taxon>Bacteria</taxon>
        <taxon>Pseudomonadati</taxon>
        <taxon>Pseudomonadota</taxon>
        <taxon>Gammaproteobacteria</taxon>
        <taxon>Lysobacterales</taxon>
        <taxon>Rhodanobacteraceae</taxon>
        <taxon>Dyella</taxon>
    </lineage>
</organism>
<name>A0ABV9BXP9_9GAMM</name>
<proteinExistence type="predicted"/>
<evidence type="ECO:0000313" key="1">
    <source>
        <dbReference type="EMBL" id="MFC4525515.1"/>
    </source>
</evidence>
<gene>
    <name evidence="1" type="ORF">ACFO5W_02585</name>
</gene>
<sequence>MSLLRYAVSASLVVVATIAIGLPVRASQDVPKPQQNPNLSGVHDFDFFVGSWRTHSRRLKYRLVGSHDWEEFDGTIRSFSLMGGLANVDDTEFDTPEGIYRGVAPRAYDPKTGLWAIWWIDGRNPHGALDPPVKGRFVHGVGTFYASDTLRGKPIKVRFIWSQITPTSAHWEQAYSGDGGRTWETNWIQDVRRVQ</sequence>
<keyword evidence="2" id="KW-1185">Reference proteome</keyword>
<dbReference type="Proteomes" id="UP001595961">
    <property type="component" value="Unassembled WGS sequence"/>
</dbReference>
<accession>A0ABV9BXP9</accession>
<evidence type="ECO:0008006" key="3">
    <source>
        <dbReference type="Google" id="ProtNLM"/>
    </source>
</evidence>
<protein>
    <recommendedName>
        <fullName evidence="3">DUF1579 domain-containing protein</fullName>
    </recommendedName>
</protein>
<dbReference type="EMBL" id="JBHSGA010000003">
    <property type="protein sequence ID" value="MFC4525515.1"/>
    <property type="molecule type" value="Genomic_DNA"/>
</dbReference>
<comment type="caution">
    <text evidence="1">The sequence shown here is derived from an EMBL/GenBank/DDBJ whole genome shotgun (WGS) entry which is preliminary data.</text>
</comment>